<gene>
    <name evidence="1" type="ORF">DUI87_11359</name>
</gene>
<dbReference type="EMBL" id="QRBI01000108">
    <property type="protein sequence ID" value="RMC11242.1"/>
    <property type="molecule type" value="Genomic_DNA"/>
</dbReference>
<evidence type="ECO:0000313" key="1">
    <source>
        <dbReference type="EMBL" id="RMC11242.1"/>
    </source>
</evidence>
<keyword evidence="2" id="KW-1185">Reference proteome</keyword>
<accession>A0A3M0KDJ0</accession>
<organism evidence="1 2">
    <name type="scientific">Hirundo rustica rustica</name>
    <dbReference type="NCBI Taxonomy" id="333673"/>
    <lineage>
        <taxon>Eukaryota</taxon>
        <taxon>Metazoa</taxon>
        <taxon>Chordata</taxon>
        <taxon>Craniata</taxon>
        <taxon>Vertebrata</taxon>
        <taxon>Euteleostomi</taxon>
        <taxon>Archelosauria</taxon>
        <taxon>Archosauria</taxon>
        <taxon>Dinosauria</taxon>
        <taxon>Saurischia</taxon>
        <taxon>Theropoda</taxon>
        <taxon>Coelurosauria</taxon>
        <taxon>Aves</taxon>
        <taxon>Neognathae</taxon>
        <taxon>Neoaves</taxon>
        <taxon>Telluraves</taxon>
        <taxon>Australaves</taxon>
        <taxon>Passeriformes</taxon>
        <taxon>Sylvioidea</taxon>
        <taxon>Hirundinidae</taxon>
        <taxon>Hirundo</taxon>
    </lineage>
</organism>
<comment type="caution">
    <text evidence="1">The sequence shown here is derived from an EMBL/GenBank/DDBJ whole genome shotgun (WGS) entry which is preliminary data.</text>
</comment>
<evidence type="ECO:0000313" key="2">
    <source>
        <dbReference type="Proteomes" id="UP000269221"/>
    </source>
</evidence>
<dbReference type="Proteomes" id="UP000269221">
    <property type="component" value="Unassembled WGS sequence"/>
</dbReference>
<reference evidence="1 2" key="1">
    <citation type="submission" date="2018-07" db="EMBL/GenBank/DDBJ databases">
        <title>A high quality draft genome assembly of the barn swallow (H. rustica rustica).</title>
        <authorList>
            <person name="Formenti G."/>
            <person name="Chiara M."/>
            <person name="Poveda L."/>
            <person name="Francoijs K.-J."/>
            <person name="Bonisoli-Alquati A."/>
            <person name="Canova L."/>
            <person name="Gianfranceschi L."/>
            <person name="Horner D.S."/>
            <person name="Saino N."/>
        </authorList>
    </citation>
    <scope>NUCLEOTIDE SEQUENCE [LARGE SCALE GENOMIC DNA]</scope>
    <source>
        <strain evidence="1">Chelidonia</strain>
        <tissue evidence="1">Blood</tissue>
    </source>
</reference>
<name>A0A3M0KDJ0_HIRRU</name>
<sequence length="94" mass="10349">MVEFSGWGIKPANVELLLCQNALPQPRVAQSRGPSESQLPMAVCEGPDTSKVPEELVLAVVPSPTRIVNRFSSFVRDIVNDVLRPFYSFAVVHL</sequence>
<protein>
    <submittedName>
        <fullName evidence="1">Uncharacterized protein</fullName>
    </submittedName>
</protein>
<dbReference type="AlphaFoldDB" id="A0A3M0KDJ0"/>
<proteinExistence type="predicted"/>